<sequence>MNYSNSMSGWSKGFELMIKKEIPEDSGFLVGFPIQIL</sequence>
<comment type="caution">
    <text evidence="1">The sequence shown here is derived from an EMBL/GenBank/DDBJ whole genome shotgun (WGS) entry which is preliminary data.</text>
</comment>
<protein>
    <submittedName>
        <fullName evidence="1">Uncharacterized protein</fullName>
    </submittedName>
</protein>
<organism evidence="1 2">
    <name type="scientific">Leptospira interrogans serovar Pyrogenes str. 200701872</name>
    <dbReference type="NCBI Taxonomy" id="1193029"/>
    <lineage>
        <taxon>Bacteria</taxon>
        <taxon>Pseudomonadati</taxon>
        <taxon>Spirochaetota</taxon>
        <taxon>Spirochaetia</taxon>
        <taxon>Leptospirales</taxon>
        <taxon>Leptospiraceae</taxon>
        <taxon>Leptospira</taxon>
    </lineage>
</organism>
<reference evidence="1 2" key="1">
    <citation type="submission" date="2013-01" db="EMBL/GenBank/DDBJ databases">
        <authorList>
            <person name="Harkins D.M."/>
            <person name="Durkin A.S."/>
            <person name="Brinkac L.M."/>
            <person name="Haft D.H."/>
            <person name="Selengut J.D."/>
            <person name="Sanka R."/>
            <person name="DePew J."/>
            <person name="Purushe J."/>
            <person name="Picardeau M."/>
            <person name="Werts C."/>
            <person name="Goarant C."/>
            <person name="Vinetz J.M."/>
            <person name="Sutton G.G."/>
            <person name="Nierman W.C."/>
            <person name="Fouts D.E."/>
        </authorList>
    </citation>
    <scope>NUCLEOTIDE SEQUENCE [LARGE SCALE GENOMIC DNA]</scope>
    <source>
        <strain evidence="1 2">200701872</strain>
    </source>
</reference>
<proteinExistence type="predicted"/>
<evidence type="ECO:0000313" key="1">
    <source>
        <dbReference type="EMBL" id="EMP07283.1"/>
    </source>
</evidence>
<name>M6ZLF7_LEPIR</name>
<evidence type="ECO:0000313" key="2">
    <source>
        <dbReference type="Proteomes" id="UP000012117"/>
    </source>
</evidence>
<gene>
    <name evidence="1" type="ORF">LEP1GSC124_4746</name>
</gene>
<dbReference type="Proteomes" id="UP000012117">
    <property type="component" value="Unassembled WGS sequence"/>
</dbReference>
<dbReference type="EMBL" id="AKWN02000251">
    <property type="protein sequence ID" value="EMP07283.1"/>
    <property type="molecule type" value="Genomic_DNA"/>
</dbReference>
<dbReference type="BioCyc" id="LINT1193029:G11R4-4495-MONOMER"/>
<dbReference type="AlphaFoldDB" id="M6ZLF7"/>
<accession>M6ZLF7</accession>